<evidence type="ECO:0000256" key="4">
    <source>
        <dbReference type="ARBA" id="ARBA00004613"/>
    </source>
</evidence>
<dbReference type="Gene3D" id="3.50.30.30">
    <property type="match status" value="1"/>
</dbReference>
<gene>
    <name evidence="22" type="ORF">OP10G_2624</name>
</gene>
<protein>
    <recommendedName>
        <fullName evidence="5">Carboxypeptidase Q</fullName>
    </recommendedName>
    <alternativeName>
        <fullName evidence="20">Plasma glutamate carboxypeptidase</fullName>
    </alternativeName>
</protein>
<dbReference type="AlphaFoldDB" id="A0A068NRJ6"/>
<dbReference type="EMBL" id="CP007139">
    <property type="protein sequence ID" value="AIE85992.1"/>
    <property type="molecule type" value="Genomic_DNA"/>
</dbReference>
<keyword evidence="10" id="KW-0732">Signal</keyword>
<proteinExistence type="predicted"/>
<accession>A0A068NRJ6</accession>
<evidence type="ECO:0000256" key="19">
    <source>
        <dbReference type="ARBA" id="ARBA00025833"/>
    </source>
</evidence>
<dbReference type="SUPFAM" id="SSF53187">
    <property type="entry name" value="Zn-dependent exopeptidases"/>
    <property type="match status" value="1"/>
</dbReference>
<evidence type="ECO:0000256" key="2">
    <source>
        <dbReference type="ARBA" id="ARBA00004371"/>
    </source>
</evidence>
<dbReference type="OrthoDB" id="9769665at2"/>
<evidence type="ECO:0000256" key="6">
    <source>
        <dbReference type="ARBA" id="ARBA00022525"/>
    </source>
</evidence>
<keyword evidence="8" id="KW-0645">Protease</keyword>
<keyword evidence="15" id="KW-0482">Metalloprotease</keyword>
<dbReference type="Proteomes" id="UP000027982">
    <property type="component" value="Chromosome"/>
</dbReference>
<dbReference type="eggNOG" id="COG2234">
    <property type="taxonomic scope" value="Bacteria"/>
</dbReference>
<evidence type="ECO:0000313" key="22">
    <source>
        <dbReference type="EMBL" id="AIE85992.1"/>
    </source>
</evidence>
<dbReference type="KEGG" id="fgi:OP10G_2624"/>
<evidence type="ECO:0000256" key="16">
    <source>
        <dbReference type="ARBA" id="ARBA00023145"/>
    </source>
</evidence>
<evidence type="ECO:0000256" key="13">
    <source>
        <dbReference type="ARBA" id="ARBA00022833"/>
    </source>
</evidence>
<keyword evidence="18" id="KW-0458">Lysosome</keyword>
<evidence type="ECO:0000256" key="10">
    <source>
        <dbReference type="ARBA" id="ARBA00022729"/>
    </source>
</evidence>
<dbReference type="GO" id="GO:0005576">
    <property type="term" value="C:extracellular region"/>
    <property type="evidence" value="ECO:0007669"/>
    <property type="project" value="UniProtKB-SubCell"/>
</dbReference>
<comment type="subcellular location">
    <subcellularLocation>
        <location evidence="1">Endoplasmic reticulum</location>
    </subcellularLocation>
    <subcellularLocation>
        <location evidence="3">Golgi apparatus</location>
    </subcellularLocation>
    <subcellularLocation>
        <location evidence="2">Lysosome</location>
    </subcellularLocation>
    <subcellularLocation>
        <location evidence="4">Secreted</location>
    </subcellularLocation>
</comment>
<evidence type="ECO:0000256" key="7">
    <source>
        <dbReference type="ARBA" id="ARBA00022645"/>
    </source>
</evidence>
<evidence type="ECO:0000256" key="8">
    <source>
        <dbReference type="ARBA" id="ARBA00022670"/>
    </source>
</evidence>
<dbReference type="RefSeq" id="WP_025225460.1">
    <property type="nucleotide sequence ID" value="NZ_CP007139.1"/>
</dbReference>
<evidence type="ECO:0000256" key="15">
    <source>
        <dbReference type="ARBA" id="ARBA00023049"/>
    </source>
</evidence>
<dbReference type="GO" id="GO:0006508">
    <property type="term" value="P:proteolysis"/>
    <property type="evidence" value="ECO:0007669"/>
    <property type="project" value="UniProtKB-KW"/>
</dbReference>
<dbReference type="Gene3D" id="3.40.630.10">
    <property type="entry name" value="Zn peptidases"/>
    <property type="match status" value="1"/>
</dbReference>
<dbReference type="InterPro" id="IPR039866">
    <property type="entry name" value="CPQ"/>
</dbReference>
<keyword evidence="7" id="KW-0121">Carboxypeptidase</keyword>
<evidence type="ECO:0000256" key="20">
    <source>
        <dbReference type="ARBA" id="ARBA00033328"/>
    </source>
</evidence>
<comment type="subunit">
    <text evidence="19">Homodimer. The monomeric form is inactive while the homodimer is active.</text>
</comment>
<feature type="domain" description="Peptidase M28" evidence="21">
    <location>
        <begin position="247"/>
        <end position="427"/>
    </location>
</feature>
<evidence type="ECO:0000256" key="3">
    <source>
        <dbReference type="ARBA" id="ARBA00004555"/>
    </source>
</evidence>
<name>A0A068NRJ6_FIMGI</name>
<keyword evidence="14" id="KW-0333">Golgi apparatus</keyword>
<evidence type="ECO:0000256" key="18">
    <source>
        <dbReference type="ARBA" id="ARBA00023228"/>
    </source>
</evidence>
<dbReference type="PANTHER" id="PTHR12053:SF3">
    <property type="entry name" value="CARBOXYPEPTIDASE Q"/>
    <property type="match status" value="1"/>
</dbReference>
<dbReference type="InterPro" id="IPR007484">
    <property type="entry name" value="Peptidase_M28"/>
</dbReference>
<dbReference type="GO" id="GO:0005764">
    <property type="term" value="C:lysosome"/>
    <property type="evidence" value="ECO:0007669"/>
    <property type="project" value="UniProtKB-SubCell"/>
</dbReference>
<evidence type="ECO:0000256" key="5">
    <source>
        <dbReference type="ARBA" id="ARBA00014116"/>
    </source>
</evidence>
<keyword evidence="6" id="KW-0964">Secreted</keyword>
<evidence type="ECO:0000256" key="9">
    <source>
        <dbReference type="ARBA" id="ARBA00022723"/>
    </source>
</evidence>
<dbReference type="Pfam" id="PF04389">
    <property type="entry name" value="Peptidase_M28"/>
    <property type="match status" value="1"/>
</dbReference>
<keyword evidence="12" id="KW-0256">Endoplasmic reticulum</keyword>
<evidence type="ECO:0000259" key="21">
    <source>
        <dbReference type="Pfam" id="PF04389"/>
    </source>
</evidence>
<evidence type="ECO:0000313" key="23">
    <source>
        <dbReference type="Proteomes" id="UP000027982"/>
    </source>
</evidence>
<dbReference type="GO" id="GO:0046872">
    <property type="term" value="F:metal ion binding"/>
    <property type="evidence" value="ECO:0007669"/>
    <property type="project" value="UniProtKB-KW"/>
</dbReference>
<evidence type="ECO:0000256" key="11">
    <source>
        <dbReference type="ARBA" id="ARBA00022801"/>
    </source>
</evidence>
<evidence type="ECO:0000256" key="12">
    <source>
        <dbReference type="ARBA" id="ARBA00022824"/>
    </source>
</evidence>
<organism evidence="22 23">
    <name type="scientific">Fimbriimonas ginsengisoli Gsoil 348</name>
    <dbReference type="NCBI Taxonomy" id="661478"/>
    <lineage>
        <taxon>Bacteria</taxon>
        <taxon>Bacillati</taxon>
        <taxon>Armatimonadota</taxon>
        <taxon>Fimbriimonadia</taxon>
        <taxon>Fimbriimonadales</taxon>
        <taxon>Fimbriimonadaceae</taxon>
        <taxon>Fimbriimonas</taxon>
    </lineage>
</organism>
<keyword evidence="13" id="KW-0862">Zinc</keyword>
<keyword evidence="9" id="KW-0479">Metal-binding</keyword>
<evidence type="ECO:0000256" key="14">
    <source>
        <dbReference type="ARBA" id="ARBA00023034"/>
    </source>
</evidence>
<dbReference type="GO" id="GO:0070573">
    <property type="term" value="F:metallodipeptidase activity"/>
    <property type="evidence" value="ECO:0007669"/>
    <property type="project" value="InterPro"/>
</dbReference>
<sequence>MLSIAFAISLFGGAPSLTDTVNTLKAKGLGELGAYRLLEELSGGIGPRIAGSENAARAVDWGEATMKKLGFQNVRRIPCMVPHWVRGKVEKLEVGGIPLSCCALGNSLGTPAGGIAAPVIEVHSLKEAEALGARAKGKIIFFNRPFDSSLVSTFNAYGTVGDQRFQGPSVAAKLGAAAALVRSMTGDNDDVSHTGTTGFGSGAKVPCVALGLQSADRLSHILKGAPETEVRLTLDCETLPDVQSADVVGEIVGTERPNEVIVMGGHLDSWDKGRGAHDDGAGVVQALDALRVIHDLGWKPKRTIRVVLWMNEEISGTGSAAYLAYAKKAPERQLAAMESDSGGFAPRAFGTSLTGRRAARLNRWLPAFQTLEVDHFTPGGESGADVEGLAELKTALFGLEVESQRYFDYHHSDKDTIDKVNPRELQLGSLNMALLAWLISENGI</sequence>
<keyword evidence="16" id="KW-0865">Zymogen</keyword>
<evidence type="ECO:0000256" key="17">
    <source>
        <dbReference type="ARBA" id="ARBA00023180"/>
    </source>
</evidence>
<keyword evidence="17" id="KW-0325">Glycoprotein</keyword>
<dbReference type="STRING" id="661478.OP10G_2624"/>
<keyword evidence="11" id="KW-0378">Hydrolase</keyword>
<keyword evidence="23" id="KW-1185">Reference proteome</keyword>
<reference evidence="22 23" key="1">
    <citation type="journal article" date="2014" name="PLoS ONE">
        <title>The first complete genome sequence of the class fimbriimonadia in the phylum armatimonadetes.</title>
        <authorList>
            <person name="Hu Z.Y."/>
            <person name="Wang Y.Z."/>
            <person name="Im W.T."/>
            <person name="Wang S.Y."/>
            <person name="Zhao G.P."/>
            <person name="Zheng H.J."/>
            <person name="Quan Z.X."/>
        </authorList>
    </citation>
    <scope>NUCLEOTIDE SEQUENCE [LARGE SCALE GENOMIC DNA]</scope>
    <source>
        <strain evidence="22">Gsoil 348</strain>
    </source>
</reference>
<evidence type="ECO:0000256" key="1">
    <source>
        <dbReference type="ARBA" id="ARBA00004240"/>
    </source>
</evidence>
<dbReference type="HOGENOM" id="CLU_033697_1_1_0"/>
<dbReference type="PANTHER" id="PTHR12053">
    <property type="entry name" value="PROTEASE FAMILY M28 PLASMA GLUTAMATE CARBOXYPEPTIDASE-RELATED"/>
    <property type="match status" value="1"/>
</dbReference>
<dbReference type="GO" id="GO:0004180">
    <property type="term" value="F:carboxypeptidase activity"/>
    <property type="evidence" value="ECO:0007669"/>
    <property type="project" value="UniProtKB-KW"/>
</dbReference>